<dbReference type="EMBL" id="NGKA01000022">
    <property type="protein sequence ID" value="RSU09349.1"/>
    <property type="molecule type" value="Genomic_DNA"/>
</dbReference>
<proteinExistence type="predicted"/>
<dbReference type="Gene3D" id="3.30.390.100">
    <property type="match status" value="1"/>
</dbReference>
<evidence type="ECO:0000259" key="2">
    <source>
        <dbReference type="Pfam" id="PF13938"/>
    </source>
</evidence>
<dbReference type="Gene3D" id="3.40.50.11590">
    <property type="match status" value="1"/>
</dbReference>
<sequence length="232" mass="26101">MWGIYDELIEQLPEDVKITNIFRTKRRVFVETTCGIGTAMCFSESMYSLDSYIGCRVQEVSELIKSWDFDKASVGLAAMNSYFNQLETINSQNFKIQGTHDVFADYQEPSNQKIATIGYFHYLDRYPKLKEALTIFELKAIEGTYPASATEFLLPEMDVVFITGSTLVNKTLPRLLELSREVETILVGGSVPLSATLFSHGVNQLAGKVVTEFPTDQNACRTQGKSFTLINK</sequence>
<feature type="domain" description="Putative heavy-metal chelation" evidence="1">
    <location>
        <begin position="107"/>
        <end position="212"/>
    </location>
</feature>
<evidence type="ECO:0000313" key="3">
    <source>
        <dbReference type="EMBL" id="RSU09349.1"/>
    </source>
</evidence>
<keyword evidence="4" id="KW-1185">Reference proteome</keyword>
<gene>
    <name evidence="3" type="ORF">CBF29_11635</name>
</gene>
<dbReference type="RefSeq" id="WP_126809895.1">
    <property type="nucleotide sequence ID" value="NZ_NGKA01000022.1"/>
</dbReference>
<dbReference type="OrthoDB" id="9806942at2"/>
<evidence type="ECO:0008006" key="5">
    <source>
        <dbReference type="Google" id="ProtNLM"/>
    </source>
</evidence>
<dbReference type="SUPFAM" id="SSF159713">
    <property type="entry name" value="Dhaf3308-like"/>
    <property type="match status" value="1"/>
</dbReference>
<protein>
    <recommendedName>
        <fullName evidence="5">Heavy-metal chelation domain-containing protein</fullName>
    </recommendedName>
</protein>
<name>A0A430AMM5_9ENTE</name>
<dbReference type="AlphaFoldDB" id="A0A430AMM5"/>
<evidence type="ECO:0000259" key="1">
    <source>
        <dbReference type="Pfam" id="PF04016"/>
    </source>
</evidence>
<organism evidence="3 4">
    <name type="scientific">Vagococcus elongatus</name>
    <dbReference type="NCBI Taxonomy" id="180344"/>
    <lineage>
        <taxon>Bacteria</taxon>
        <taxon>Bacillati</taxon>
        <taxon>Bacillota</taxon>
        <taxon>Bacilli</taxon>
        <taxon>Lactobacillales</taxon>
        <taxon>Enterococcaceae</taxon>
        <taxon>Vagococcus</taxon>
    </lineage>
</organism>
<accession>A0A430AMM5</accession>
<comment type="caution">
    <text evidence="3">The sequence shown here is derived from an EMBL/GenBank/DDBJ whole genome shotgun (WGS) entry which is preliminary data.</text>
</comment>
<dbReference type="Pfam" id="PF04016">
    <property type="entry name" value="DUF364"/>
    <property type="match status" value="1"/>
</dbReference>
<reference evidence="3 4" key="1">
    <citation type="submission" date="2017-05" db="EMBL/GenBank/DDBJ databases">
        <title>Vagococcus spp. assemblies.</title>
        <authorList>
            <person name="Gulvik C.A."/>
        </authorList>
    </citation>
    <scope>NUCLEOTIDE SEQUENCE [LARGE SCALE GENOMIC DNA]</scope>
    <source>
        <strain evidence="3 4">CCUG 51432</strain>
    </source>
</reference>
<dbReference type="Proteomes" id="UP000287605">
    <property type="component" value="Unassembled WGS sequence"/>
</dbReference>
<feature type="domain" description="DUF4213" evidence="2">
    <location>
        <begin position="5"/>
        <end position="82"/>
    </location>
</feature>
<dbReference type="InterPro" id="IPR025251">
    <property type="entry name" value="DUF4213"/>
</dbReference>
<evidence type="ECO:0000313" key="4">
    <source>
        <dbReference type="Proteomes" id="UP000287605"/>
    </source>
</evidence>
<dbReference type="Pfam" id="PF13938">
    <property type="entry name" value="DUF4213"/>
    <property type="match status" value="1"/>
</dbReference>
<dbReference type="InterPro" id="IPR007161">
    <property type="entry name" value="DUF364"/>
</dbReference>